<proteinExistence type="predicted"/>
<dbReference type="AlphaFoldDB" id="A0A1C3TUA8"/>
<evidence type="ECO:0008006" key="4">
    <source>
        <dbReference type="Google" id="ProtNLM"/>
    </source>
</evidence>
<dbReference type="RefSeq" id="WP_075850601.1">
    <property type="nucleotide sequence ID" value="NZ_FMAC01000001.1"/>
</dbReference>
<evidence type="ECO:0000256" key="1">
    <source>
        <dbReference type="SAM" id="SignalP"/>
    </source>
</evidence>
<evidence type="ECO:0000313" key="2">
    <source>
        <dbReference type="EMBL" id="SCB06844.1"/>
    </source>
</evidence>
<sequence>MITRRSVLILPVAALLSAQSGSEVTLPADGDFPASLPFKIAPMTGGSDPETLALMARYGEGQDQTKFLIEIQGPRKKDGSADLDTPVSFSHGEFRHVTSSRPAQFFERLANALAADSPTFSAAKQETLPFDIAFLGPPATRLPGGGFGGAAGNWYATKLFLAEGAAEVYFNFNLESGEAEFSIKDEDYGNIVLSELSKVIW</sequence>
<gene>
    <name evidence="2" type="ORF">GA0061100_10121</name>
</gene>
<evidence type="ECO:0000313" key="3">
    <source>
        <dbReference type="Proteomes" id="UP000186228"/>
    </source>
</evidence>
<dbReference type="STRING" id="52131.GA0061100_10121"/>
<dbReference type="Proteomes" id="UP000186228">
    <property type="component" value="Unassembled WGS sequence"/>
</dbReference>
<keyword evidence="3" id="KW-1185">Reference proteome</keyword>
<keyword evidence="1" id="KW-0732">Signal</keyword>
<feature type="signal peptide" evidence="1">
    <location>
        <begin position="1"/>
        <end position="22"/>
    </location>
</feature>
<protein>
    <recommendedName>
        <fullName evidence="4">Outer membrane lipoprotein-sorting protein</fullName>
    </recommendedName>
</protein>
<dbReference type="EMBL" id="FMAC01000001">
    <property type="protein sequence ID" value="SCB06844.1"/>
    <property type="molecule type" value="Genomic_DNA"/>
</dbReference>
<feature type="chain" id="PRO_5008682404" description="Outer membrane lipoprotein-sorting protein" evidence="1">
    <location>
        <begin position="23"/>
        <end position="201"/>
    </location>
</feature>
<organism evidence="2 3">
    <name type="scientific">Rhizobium hainanense</name>
    <dbReference type="NCBI Taxonomy" id="52131"/>
    <lineage>
        <taxon>Bacteria</taxon>
        <taxon>Pseudomonadati</taxon>
        <taxon>Pseudomonadota</taxon>
        <taxon>Alphaproteobacteria</taxon>
        <taxon>Hyphomicrobiales</taxon>
        <taxon>Rhizobiaceae</taxon>
        <taxon>Rhizobium/Agrobacterium group</taxon>
        <taxon>Rhizobium</taxon>
    </lineage>
</organism>
<name>A0A1C3TUA8_9HYPH</name>
<reference evidence="3" key="1">
    <citation type="submission" date="2016-08" db="EMBL/GenBank/DDBJ databases">
        <authorList>
            <person name="Varghese N."/>
            <person name="Submissions Spin"/>
        </authorList>
    </citation>
    <scope>NUCLEOTIDE SEQUENCE [LARGE SCALE GENOMIC DNA]</scope>
    <source>
        <strain evidence="3">CCBAU 57015</strain>
    </source>
</reference>
<accession>A0A1C3TUA8</accession>
<dbReference type="OrthoDB" id="8364080at2"/>